<accession>A0A6A9UK51</accession>
<name>A0A6A9UK51_AGRVI</name>
<protein>
    <submittedName>
        <fullName evidence="1">Uncharacterized protein</fullName>
    </submittedName>
</protein>
<dbReference type="AlphaFoldDB" id="A0A6A9UK51"/>
<evidence type="ECO:0000313" key="1">
    <source>
        <dbReference type="EMBL" id="MUZ72979.1"/>
    </source>
</evidence>
<evidence type="ECO:0000313" key="2">
    <source>
        <dbReference type="Proteomes" id="UP000477951"/>
    </source>
</evidence>
<gene>
    <name evidence="1" type="ORF">GOZ90_09825</name>
</gene>
<reference evidence="1 2" key="1">
    <citation type="submission" date="2019-12" db="EMBL/GenBank/DDBJ databases">
        <title>Whole-genome sequencing of Allorhizobium vitis.</title>
        <authorList>
            <person name="Gan H.M."/>
            <person name="Szegedi E."/>
            <person name="Burr T."/>
            <person name="Savka M.A."/>
        </authorList>
    </citation>
    <scope>NUCLEOTIDE SEQUENCE [LARGE SCALE GENOMIC DNA]</scope>
    <source>
        <strain evidence="1 2">CG516</strain>
    </source>
</reference>
<dbReference type="RefSeq" id="WP_156542733.1">
    <property type="nucleotide sequence ID" value="NZ_AP023268.1"/>
</dbReference>
<organism evidence="1 2">
    <name type="scientific">Agrobacterium vitis</name>
    <name type="common">Rhizobium vitis</name>
    <dbReference type="NCBI Taxonomy" id="373"/>
    <lineage>
        <taxon>Bacteria</taxon>
        <taxon>Pseudomonadati</taxon>
        <taxon>Pseudomonadota</taxon>
        <taxon>Alphaproteobacteria</taxon>
        <taxon>Hyphomicrobiales</taxon>
        <taxon>Rhizobiaceae</taxon>
        <taxon>Rhizobium/Agrobacterium group</taxon>
        <taxon>Agrobacterium</taxon>
    </lineage>
</organism>
<proteinExistence type="predicted"/>
<comment type="caution">
    <text evidence="1">The sequence shown here is derived from an EMBL/GenBank/DDBJ whole genome shotgun (WGS) entry which is preliminary data.</text>
</comment>
<dbReference type="EMBL" id="WPHR01000006">
    <property type="protein sequence ID" value="MUZ72979.1"/>
    <property type="molecule type" value="Genomic_DNA"/>
</dbReference>
<dbReference type="Proteomes" id="UP000477951">
    <property type="component" value="Unassembled WGS sequence"/>
</dbReference>
<sequence length="50" mass="5762">MMVDLQFRIILNLEHCLMGGKGRFQQSSRPQSSSHKKTRRTLLPGGFLIF</sequence>